<gene>
    <name evidence="1" type="ORF">H4R34_004612</name>
</gene>
<protein>
    <submittedName>
        <fullName evidence="1">Uncharacterized protein</fullName>
    </submittedName>
</protein>
<reference evidence="1" key="1">
    <citation type="submission" date="2022-07" db="EMBL/GenBank/DDBJ databases">
        <title>Phylogenomic reconstructions and comparative analyses of Kickxellomycotina fungi.</title>
        <authorList>
            <person name="Reynolds N.K."/>
            <person name="Stajich J.E."/>
            <person name="Barry K."/>
            <person name="Grigoriev I.V."/>
            <person name="Crous P."/>
            <person name="Smith M.E."/>
        </authorList>
    </citation>
    <scope>NUCLEOTIDE SEQUENCE</scope>
    <source>
        <strain evidence="1">RSA 567</strain>
    </source>
</reference>
<feature type="non-terminal residue" evidence="1">
    <location>
        <position position="1"/>
    </location>
</feature>
<sequence>ASRYAVKATPIYDQDGAGGNMGNPAYTEYFSDFTNGEGLNKDATLGHPSHVLPIPSDQQFNGAGAFQNPSSANSFSDQAQMDITGMPQYSSSLYPMAQGYQTFNGLRNADGTYPFSGQQPIDTAGTIQQPYNPYPTTQEYSSTGGSQFSSNLYPMAQEYHIINGHQNADGTYPYSSQEPMGMSGMPQYSSNSYPMALQYQLQGGSLNAGNAHLLAPEVQPPGAIDQFGHFQGIRDFYSQQLAAASVPIDQTEIVDLAEIESAIKEKHFIAFLYVDEESKQLMFRHPYSDKMFREVDYGKLQMFLAMPEFFSNVYIIPLSTNHFLLHMALMEQVDKVNFSNDPVRHMFDGKQMPPKNTILKHSGNSA</sequence>
<accession>A0A9W8AXZ1</accession>
<dbReference type="Proteomes" id="UP001151582">
    <property type="component" value="Unassembled WGS sequence"/>
</dbReference>
<name>A0A9W8AXZ1_9FUNG</name>
<evidence type="ECO:0000313" key="2">
    <source>
        <dbReference type="Proteomes" id="UP001151582"/>
    </source>
</evidence>
<proteinExistence type="predicted"/>
<dbReference type="EMBL" id="JANBQB010000616">
    <property type="protein sequence ID" value="KAJ1974720.1"/>
    <property type="molecule type" value="Genomic_DNA"/>
</dbReference>
<comment type="caution">
    <text evidence="1">The sequence shown here is derived from an EMBL/GenBank/DDBJ whole genome shotgun (WGS) entry which is preliminary data.</text>
</comment>
<evidence type="ECO:0000313" key="1">
    <source>
        <dbReference type="EMBL" id="KAJ1974720.1"/>
    </source>
</evidence>
<keyword evidence="2" id="KW-1185">Reference proteome</keyword>
<dbReference type="AlphaFoldDB" id="A0A9W8AXZ1"/>
<organism evidence="1 2">
    <name type="scientific">Dimargaris verticillata</name>
    <dbReference type="NCBI Taxonomy" id="2761393"/>
    <lineage>
        <taxon>Eukaryota</taxon>
        <taxon>Fungi</taxon>
        <taxon>Fungi incertae sedis</taxon>
        <taxon>Zoopagomycota</taxon>
        <taxon>Kickxellomycotina</taxon>
        <taxon>Dimargaritomycetes</taxon>
        <taxon>Dimargaritales</taxon>
        <taxon>Dimargaritaceae</taxon>
        <taxon>Dimargaris</taxon>
    </lineage>
</organism>